<reference evidence="1" key="2">
    <citation type="submission" date="2025-09" db="UniProtKB">
        <authorList>
            <consortium name="Ensembl"/>
        </authorList>
    </citation>
    <scope>IDENTIFICATION</scope>
</reference>
<accession>A0A3Q1H1J6</accession>
<keyword evidence="2" id="KW-1185">Reference proteome</keyword>
<evidence type="ECO:0000313" key="1">
    <source>
        <dbReference type="Ensembl" id="ENSAPOP00000023050.1"/>
    </source>
</evidence>
<evidence type="ECO:0000313" key="2">
    <source>
        <dbReference type="Proteomes" id="UP000257200"/>
    </source>
</evidence>
<sequence>MQEVIILERVKTSSRWVKTSSRSRWVKTSSRWVKTSSRWVKTSSRWVKTLTSQSCNRRLLFCRSSEKILVSIFFNLLRYSGMFVETSKSRSGSEARNEGVQLFPRDAPTARLYGGEKSERDLKPNHSLKQTLRRLLINNH</sequence>
<protein>
    <submittedName>
        <fullName evidence="1">Uncharacterized protein</fullName>
    </submittedName>
</protein>
<name>A0A3Q1H1J6_9TELE</name>
<dbReference type="AlphaFoldDB" id="A0A3Q1H1J6"/>
<proteinExistence type="predicted"/>
<dbReference type="Ensembl" id="ENSAPOT00000012210.1">
    <property type="protein sequence ID" value="ENSAPOP00000023050.1"/>
    <property type="gene ID" value="ENSAPOG00000004639.1"/>
</dbReference>
<organism evidence="1 2">
    <name type="scientific">Acanthochromis polyacanthus</name>
    <name type="common">spiny chromis</name>
    <dbReference type="NCBI Taxonomy" id="80966"/>
    <lineage>
        <taxon>Eukaryota</taxon>
        <taxon>Metazoa</taxon>
        <taxon>Chordata</taxon>
        <taxon>Craniata</taxon>
        <taxon>Vertebrata</taxon>
        <taxon>Euteleostomi</taxon>
        <taxon>Actinopterygii</taxon>
        <taxon>Neopterygii</taxon>
        <taxon>Teleostei</taxon>
        <taxon>Neoteleostei</taxon>
        <taxon>Acanthomorphata</taxon>
        <taxon>Ovalentaria</taxon>
        <taxon>Pomacentridae</taxon>
        <taxon>Acanthochromis</taxon>
    </lineage>
</organism>
<dbReference type="Proteomes" id="UP000257200">
    <property type="component" value="Unplaced"/>
</dbReference>
<dbReference type="InParanoid" id="A0A3Q1H1J6"/>
<reference evidence="1" key="1">
    <citation type="submission" date="2025-08" db="UniProtKB">
        <authorList>
            <consortium name="Ensembl"/>
        </authorList>
    </citation>
    <scope>IDENTIFICATION</scope>
</reference>